<comment type="catalytic activity">
    <reaction evidence="10 11">
        <text>shikimate + ATP = 3-phosphoshikimate + ADP + H(+)</text>
        <dbReference type="Rhea" id="RHEA:13121"/>
        <dbReference type="ChEBI" id="CHEBI:15378"/>
        <dbReference type="ChEBI" id="CHEBI:30616"/>
        <dbReference type="ChEBI" id="CHEBI:36208"/>
        <dbReference type="ChEBI" id="CHEBI:145989"/>
        <dbReference type="ChEBI" id="CHEBI:456216"/>
        <dbReference type="EC" id="2.7.1.71"/>
    </reaction>
</comment>
<dbReference type="InterPro" id="IPR027417">
    <property type="entry name" value="P-loop_NTPase"/>
</dbReference>
<evidence type="ECO:0000313" key="13">
    <source>
        <dbReference type="Proteomes" id="UP000321583"/>
    </source>
</evidence>
<keyword evidence="6 11" id="KW-0547">Nucleotide-binding</keyword>
<dbReference type="GO" id="GO:0000287">
    <property type="term" value="F:magnesium ion binding"/>
    <property type="evidence" value="ECO:0007669"/>
    <property type="project" value="UniProtKB-UniRule"/>
</dbReference>
<keyword evidence="7 11" id="KW-0418">Kinase</keyword>
<dbReference type="PRINTS" id="PR01100">
    <property type="entry name" value="SHIKIMTKNASE"/>
</dbReference>
<keyword evidence="11" id="KW-0479">Metal-binding</keyword>
<keyword evidence="4 11" id="KW-0028">Amino-acid biosynthesis</keyword>
<proteinExistence type="inferred from homology"/>
<comment type="caution">
    <text evidence="12">The sequence shown here is derived from an EMBL/GenBank/DDBJ whole genome shotgun (WGS) entry which is preliminary data.</text>
</comment>
<dbReference type="AlphaFoldDB" id="A0A562D8T3"/>
<evidence type="ECO:0000256" key="3">
    <source>
        <dbReference type="ARBA" id="ARBA00012154"/>
    </source>
</evidence>
<comment type="function">
    <text evidence="11">Catalyzes the specific phosphorylation of the 3-hydroxyl group of shikimic acid using ATP as a cosubstrate.</text>
</comment>
<dbReference type="UniPathway" id="UPA00053">
    <property type="reaction ID" value="UER00088"/>
</dbReference>
<protein>
    <recommendedName>
        <fullName evidence="3 11">Shikimate kinase</fullName>
        <shortName evidence="11">SK</shortName>
        <ecNumber evidence="3 11">2.7.1.71</ecNumber>
    </recommendedName>
</protein>
<dbReference type="Proteomes" id="UP000321583">
    <property type="component" value="Unassembled WGS sequence"/>
</dbReference>
<evidence type="ECO:0000256" key="7">
    <source>
        <dbReference type="ARBA" id="ARBA00022777"/>
    </source>
</evidence>
<keyword evidence="11" id="KW-0963">Cytoplasm</keyword>
<dbReference type="GO" id="GO:0009073">
    <property type="term" value="P:aromatic amino acid family biosynthetic process"/>
    <property type="evidence" value="ECO:0007669"/>
    <property type="project" value="UniProtKB-KW"/>
</dbReference>
<dbReference type="GO" id="GO:0004765">
    <property type="term" value="F:shikimate kinase activity"/>
    <property type="evidence" value="ECO:0007669"/>
    <property type="project" value="UniProtKB-UniRule"/>
</dbReference>
<evidence type="ECO:0000256" key="1">
    <source>
        <dbReference type="ARBA" id="ARBA00004842"/>
    </source>
</evidence>
<dbReference type="InterPro" id="IPR023000">
    <property type="entry name" value="Shikimate_kinase_CS"/>
</dbReference>
<dbReference type="HAMAP" id="MF_00109">
    <property type="entry name" value="Shikimate_kinase"/>
    <property type="match status" value="1"/>
</dbReference>
<comment type="subunit">
    <text evidence="11">Monomer.</text>
</comment>
<sequence length="180" mass="19177">MNPAPNLVLVGPMGAGKSSIGRRLADRFGLQFVDADSYLEQRTGASISAIFDHVGEAGFRERESAVLAELLAGNGLLVATGGGAVLAAGNRQLMRERGFVVYLCAGVESQLKRLARDRSRPLLQRGDREQVLRGLAAAREPLYREVADLVMDTDGLTAVEAATRLALRLAESWTISGVAA</sequence>
<evidence type="ECO:0000256" key="8">
    <source>
        <dbReference type="ARBA" id="ARBA00022840"/>
    </source>
</evidence>
<dbReference type="CDD" id="cd00464">
    <property type="entry name" value="SK"/>
    <property type="match status" value="1"/>
</dbReference>
<dbReference type="PROSITE" id="PS01128">
    <property type="entry name" value="SHIKIMATE_KINASE"/>
    <property type="match status" value="1"/>
</dbReference>
<dbReference type="SUPFAM" id="SSF52540">
    <property type="entry name" value="P-loop containing nucleoside triphosphate hydrolases"/>
    <property type="match status" value="1"/>
</dbReference>
<dbReference type="InterPro" id="IPR000623">
    <property type="entry name" value="Shikimate_kinase/TSH1"/>
</dbReference>
<evidence type="ECO:0000313" key="12">
    <source>
        <dbReference type="EMBL" id="TWH06032.1"/>
    </source>
</evidence>
<feature type="binding site" evidence="11">
    <location>
        <position position="18"/>
    </location>
    <ligand>
        <name>Mg(2+)</name>
        <dbReference type="ChEBI" id="CHEBI:18420"/>
    </ligand>
</feature>
<feature type="binding site" evidence="11">
    <location>
        <position position="120"/>
    </location>
    <ligand>
        <name>ATP</name>
        <dbReference type="ChEBI" id="CHEBI:30616"/>
    </ligand>
</feature>
<comment type="cofactor">
    <cofactor evidence="11">
        <name>Mg(2+)</name>
        <dbReference type="ChEBI" id="CHEBI:18420"/>
    </cofactor>
    <text evidence="11">Binds 1 Mg(2+) ion per subunit.</text>
</comment>
<dbReference type="GO" id="GO:0008652">
    <property type="term" value="P:amino acid biosynthetic process"/>
    <property type="evidence" value="ECO:0007669"/>
    <property type="project" value="UniProtKB-KW"/>
</dbReference>
<dbReference type="RefSeq" id="WP_028915878.1">
    <property type="nucleotide sequence ID" value="NZ_VLJS01000079.1"/>
</dbReference>
<dbReference type="EC" id="2.7.1.71" evidence="3 11"/>
<reference evidence="12 13" key="1">
    <citation type="submission" date="2019-07" db="EMBL/GenBank/DDBJ databases">
        <title>Genome sequencing of lignin-degrading bacterial isolates.</title>
        <authorList>
            <person name="Gladden J."/>
        </authorList>
    </citation>
    <scope>NUCLEOTIDE SEQUENCE [LARGE SCALE GENOMIC DNA]</scope>
    <source>
        <strain evidence="12 13">J19</strain>
    </source>
</reference>
<dbReference type="GO" id="GO:0005524">
    <property type="term" value="F:ATP binding"/>
    <property type="evidence" value="ECO:0007669"/>
    <property type="project" value="UniProtKB-UniRule"/>
</dbReference>
<keyword evidence="13" id="KW-1185">Reference proteome</keyword>
<evidence type="ECO:0000256" key="9">
    <source>
        <dbReference type="ARBA" id="ARBA00023141"/>
    </source>
</evidence>
<keyword evidence="9 11" id="KW-0057">Aromatic amino acid biosynthesis</keyword>
<dbReference type="OrthoDB" id="9800332at2"/>
<gene>
    <name evidence="11" type="primary">aroK</name>
    <name evidence="12" type="ORF">L613_004900000060</name>
</gene>
<evidence type="ECO:0000256" key="6">
    <source>
        <dbReference type="ARBA" id="ARBA00022741"/>
    </source>
</evidence>
<evidence type="ECO:0000256" key="10">
    <source>
        <dbReference type="ARBA" id="ARBA00048567"/>
    </source>
</evidence>
<dbReference type="Gene3D" id="3.40.50.300">
    <property type="entry name" value="P-loop containing nucleotide triphosphate hydrolases"/>
    <property type="match status" value="1"/>
</dbReference>
<dbReference type="EMBL" id="VLJS01000079">
    <property type="protein sequence ID" value="TWH06032.1"/>
    <property type="molecule type" value="Genomic_DNA"/>
</dbReference>
<dbReference type="PANTHER" id="PTHR21087">
    <property type="entry name" value="SHIKIMATE KINASE"/>
    <property type="match status" value="1"/>
</dbReference>
<organism evidence="12 13">
    <name type="scientific">Pseudoxanthomonas taiwanensis J19</name>
    <dbReference type="NCBI Taxonomy" id="935569"/>
    <lineage>
        <taxon>Bacteria</taxon>
        <taxon>Pseudomonadati</taxon>
        <taxon>Pseudomonadota</taxon>
        <taxon>Gammaproteobacteria</taxon>
        <taxon>Lysobacterales</taxon>
        <taxon>Lysobacteraceae</taxon>
        <taxon>Pseudoxanthomonas</taxon>
    </lineage>
</organism>
<feature type="binding site" evidence="11">
    <location>
        <position position="60"/>
    </location>
    <ligand>
        <name>substrate</name>
    </ligand>
</feature>
<feature type="binding site" evidence="11">
    <location>
        <begin position="14"/>
        <end position="19"/>
    </location>
    <ligand>
        <name>ATP</name>
        <dbReference type="ChEBI" id="CHEBI:30616"/>
    </ligand>
</feature>
<comment type="pathway">
    <text evidence="1 11">Metabolic intermediate biosynthesis; chorismate biosynthesis; chorismate from D-erythrose 4-phosphate and phosphoenolpyruvate: step 5/7.</text>
</comment>
<feature type="binding site" evidence="11">
    <location>
        <position position="139"/>
    </location>
    <ligand>
        <name>substrate</name>
    </ligand>
</feature>
<evidence type="ECO:0000256" key="2">
    <source>
        <dbReference type="ARBA" id="ARBA00006997"/>
    </source>
</evidence>
<keyword evidence="8 11" id="KW-0067">ATP-binding</keyword>
<comment type="subcellular location">
    <subcellularLocation>
        <location evidence="11">Cytoplasm</location>
    </subcellularLocation>
</comment>
<dbReference type="PANTHER" id="PTHR21087:SF16">
    <property type="entry name" value="SHIKIMATE KINASE 1, CHLOROPLASTIC"/>
    <property type="match status" value="1"/>
</dbReference>
<feature type="binding site" evidence="11">
    <location>
        <position position="82"/>
    </location>
    <ligand>
        <name>substrate</name>
    </ligand>
</feature>
<evidence type="ECO:0000256" key="4">
    <source>
        <dbReference type="ARBA" id="ARBA00022605"/>
    </source>
</evidence>
<comment type="similarity">
    <text evidence="2 11">Belongs to the shikimate kinase family.</text>
</comment>
<evidence type="ECO:0000256" key="5">
    <source>
        <dbReference type="ARBA" id="ARBA00022679"/>
    </source>
</evidence>
<comment type="caution">
    <text evidence="11">Lacks conserved residue(s) required for the propagation of feature annotation.</text>
</comment>
<dbReference type="Pfam" id="PF01202">
    <property type="entry name" value="SKI"/>
    <property type="match status" value="1"/>
</dbReference>
<keyword evidence="11" id="KW-0460">Magnesium</keyword>
<name>A0A562D8T3_9GAMM</name>
<keyword evidence="5 11" id="KW-0808">Transferase</keyword>
<feature type="binding site" evidence="11">
    <location>
        <position position="36"/>
    </location>
    <ligand>
        <name>substrate</name>
    </ligand>
</feature>
<dbReference type="GO" id="GO:0005829">
    <property type="term" value="C:cytosol"/>
    <property type="evidence" value="ECO:0007669"/>
    <property type="project" value="TreeGrafter"/>
</dbReference>
<accession>A0A562D8T3</accession>
<dbReference type="InterPro" id="IPR031322">
    <property type="entry name" value="Shikimate/glucono_kinase"/>
</dbReference>
<evidence type="ECO:0000256" key="11">
    <source>
        <dbReference type="HAMAP-Rule" id="MF_00109"/>
    </source>
</evidence>
<dbReference type="GO" id="GO:0009423">
    <property type="term" value="P:chorismate biosynthetic process"/>
    <property type="evidence" value="ECO:0007669"/>
    <property type="project" value="UniProtKB-UniRule"/>
</dbReference>